<dbReference type="EMBL" id="CM001487">
    <property type="protein sequence ID" value="EIM57385.1"/>
    <property type="molecule type" value="Genomic_DNA"/>
</dbReference>
<gene>
    <name evidence="1" type="ORF">EubceDRAFT1_1596</name>
</gene>
<organism evidence="1 2">
    <name type="scientific">Eubacterium cellulosolvens (strain ATCC 43171 / JCM 9499 / 6)</name>
    <name type="common">Cillobacterium cellulosolvens</name>
    <dbReference type="NCBI Taxonomy" id="633697"/>
    <lineage>
        <taxon>Bacteria</taxon>
        <taxon>Bacillati</taxon>
        <taxon>Bacillota</taxon>
        <taxon>Clostridia</taxon>
        <taxon>Eubacteriales</taxon>
        <taxon>Eubacteriaceae</taxon>
        <taxon>Eubacterium</taxon>
    </lineage>
</organism>
<name>I5AUB2_EUBC6</name>
<evidence type="ECO:0000313" key="2">
    <source>
        <dbReference type="Proteomes" id="UP000005753"/>
    </source>
</evidence>
<accession>I5AUB2</accession>
<reference evidence="1 2" key="1">
    <citation type="submission" date="2010-08" db="EMBL/GenBank/DDBJ databases">
        <authorList>
            <consortium name="US DOE Joint Genome Institute (JGI-PGF)"/>
            <person name="Lucas S."/>
            <person name="Copeland A."/>
            <person name="Lapidus A."/>
            <person name="Cheng J.-F."/>
            <person name="Bruce D."/>
            <person name="Goodwin L."/>
            <person name="Pitluck S."/>
            <person name="Land M.L."/>
            <person name="Hauser L."/>
            <person name="Chang Y.-J."/>
            <person name="Anderson I.J."/>
            <person name="Johnson E."/>
            <person name="Mulhopadhyay B."/>
            <person name="Kyrpides N."/>
            <person name="Woyke T.J."/>
        </authorList>
    </citation>
    <scope>NUCLEOTIDE SEQUENCE [LARGE SCALE GENOMIC DNA]</scope>
    <source>
        <strain evidence="1 2">6</strain>
    </source>
</reference>
<proteinExistence type="predicted"/>
<protein>
    <submittedName>
        <fullName evidence="1">Uncharacterized protein</fullName>
    </submittedName>
</protein>
<dbReference type="Proteomes" id="UP000005753">
    <property type="component" value="Chromosome"/>
</dbReference>
<keyword evidence="2" id="KW-1185">Reference proteome</keyword>
<evidence type="ECO:0000313" key="1">
    <source>
        <dbReference type="EMBL" id="EIM57385.1"/>
    </source>
</evidence>
<dbReference type="STRING" id="633697.EubceDRAFT1_1596"/>
<dbReference type="AlphaFoldDB" id="I5AUB2"/>
<reference evidence="1 2" key="2">
    <citation type="submission" date="2012-02" db="EMBL/GenBank/DDBJ databases">
        <title>Improved High-Quality Draft sequence of Eubacterium cellulosolvens 6.</title>
        <authorList>
            <consortium name="US DOE Joint Genome Institute"/>
            <person name="Lucas S."/>
            <person name="Han J."/>
            <person name="Lapidus A."/>
            <person name="Cheng J.-F."/>
            <person name="Goodwin L."/>
            <person name="Pitluck S."/>
            <person name="Peters L."/>
            <person name="Mikhailova N."/>
            <person name="Gu W."/>
            <person name="Detter J.C."/>
            <person name="Han C."/>
            <person name="Tapia R."/>
            <person name="Land M."/>
            <person name="Hauser L."/>
            <person name="Kyrpides N."/>
            <person name="Ivanova N."/>
            <person name="Pagani I."/>
            <person name="Johnson E."/>
            <person name="Mukhopadhyay B."/>
            <person name="Anderson I."/>
            <person name="Woyke T."/>
        </authorList>
    </citation>
    <scope>NUCLEOTIDE SEQUENCE [LARGE SCALE GENOMIC DNA]</scope>
    <source>
        <strain evidence="1 2">6</strain>
    </source>
</reference>
<dbReference type="HOGENOM" id="CLU_2716389_0_0_9"/>
<sequence length="72" mass="8336">MRMGILDDLKTAFTDLRDAAKEQFGAQIKAAADAFVEKAESRKADACVTRRNYPYWKKAWTGTIRTRCHRRK</sequence>